<proteinExistence type="predicted"/>
<dbReference type="AlphaFoldDB" id="A0A5C4LT46"/>
<dbReference type="RefSeq" id="WP_139100476.1">
    <property type="nucleotide sequence ID" value="NZ_VDFW01000046.1"/>
</dbReference>
<keyword evidence="2" id="KW-1185">Reference proteome</keyword>
<dbReference type="OrthoDB" id="3637330at2"/>
<gene>
    <name evidence="1" type="ORF">FG385_31645</name>
</gene>
<evidence type="ECO:0000313" key="2">
    <source>
        <dbReference type="Proteomes" id="UP000305546"/>
    </source>
</evidence>
<dbReference type="EMBL" id="VDFW01000046">
    <property type="protein sequence ID" value="TNC20080.1"/>
    <property type="molecule type" value="Genomic_DNA"/>
</dbReference>
<sequence length="72" mass="8087">MPKHDADNGNNDAAVIPLRATRSSTRDTWRVVRIDTEPMTAQHYDQAVTALAALIEHWKDRRDTNDGTEKAA</sequence>
<reference evidence="1 2" key="1">
    <citation type="submission" date="2019-06" db="EMBL/GenBank/DDBJ databases">
        <title>Amycolatopsis alkalitolerans sp. nov., isolated from Gastrodia elata Blume.</title>
        <authorList>
            <person name="Narsing Rao M.P."/>
            <person name="Li W.J."/>
        </authorList>
    </citation>
    <scope>NUCLEOTIDE SEQUENCE [LARGE SCALE GENOMIC DNA]</scope>
    <source>
        <strain evidence="1 2">SYSUP0005</strain>
    </source>
</reference>
<name>A0A5C4LT46_9PSEU</name>
<dbReference type="Proteomes" id="UP000305546">
    <property type="component" value="Unassembled WGS sequence"/>
</dbReference>
<accession>A0A5C4LT46</accession>
<comment type="caution">
    <text evidence="1">The sequence shown here is derived from an EMBL/GenBank/DDBJ whole genome shotgun (WGS) entry which is preliminary data.</text>
</comment>
<evidence type="ECO:0000313" key="1">
    <source>
        <dbReference type="EMBL" id="TNC20080.1"/>
    </source>
</evidence>
<protein>
    <submittedName>
        <fullName evidence="1">Uncharacterized protein</fullName>
    </submittedName>
</protein>
<organism evidence="1 2">
    <name type="scientific">Amycolatopsis alkalitolerans</name>
    <dbReference type="NCBI Taxonomy" id="2547244"/>
    <lineage>
        <taxon>Bacteria</taxon>
        <taxon>Bacillati</taxon>
        <taxon>Actinomycetota</taxon>
        <taxon>Actinomycetes</taxon>
        <taxon>Pseudonocardiales</taxon>
        <taxon>Pseudonocardiaceae</taxon>
        <taxon>Amycolatopsis</taxon>
    </lineage>
</organism>